<dbReference type="InterPro" id="IPR009057">
    <property type="entry name" value="Homeodomain-like_sf"/>
</dbReference>
<evidence type="ECO:0000313" key="3">
    <source>
        <dbReference type="Proteomes" id="UP001595925"/>
    </source>
</evidence>
<dbReference type="Pfam" id="PF13358">
    <property type="entry name" value="DDE_3"/>
    <property type="match status" value="1"/>
</dbReference>
<dbReference type="InterPro" id="IPR047655">
    <property type="entry name" value="Transpos_IS630-like"/>
</dbReference>
<organism evidence="2 3">
    <name type="scientific">Saliphagus infecundisoli</name>
    <dbReference type="NCBI Taxonomy" id="1849069"/>
    <lineage>
        <taxon>Archaea</taxon>
        <taxon>Methanobacteriati</taxon>
        <taxon>Methanobacteriota</taxon>
        <taxon>Stenosarchaea group</taxon>
        <taxon>Halobacteria</taxon>
        <taxon>Halobacteriales</taxon>
        <taxon>Natrialbaceae</taxon>
        <taxon>Saliphagus</taxon>
    </lineage>
</organism>
<feature type="domain" description="Tc1-like transposase DDE" evidence="1">
    <location>
        <begin position="178"/>
        <end position="330"/>
    </location>
</feature>
<dbReference type="InterPro" id="IPR038717">
    <property type="entry name" value="Tc1-like_DDE_dom"/>
</dbReference>
<name>A0ABD5QLP9_9EURY</name>
<dbReference type="RefSeq" id="WP_380684218.1">
    <property type="nucleotide sequence ID" value="NZ_JBHSJG010000084.1"/>
</dbReference>
<dbReference type="SUPFAM" id="SSF46689">
    <property type="entry name" value="Homeodomain-like"/>
    <property type="match status" value="1"/>
</dbReference>
<feature type="non-terminal residue" evidence="2">
    <location>
        <position position="351"/>
    </location>
</feature>
<dbReference type="AlphaFoldDB" id="A0ABD5QLP9"/>
<reference evidence="2 3" key="1">
    <citation type="journal article" date="2019" name="Int. J. Syst. Evol. Microbiol.">
        <title>The Global Catalogue of Microorganisms (GCM) 10K type strain sequencing project: providing services to taxonomists for standard genome sequencing and annotation.</title>
        <authorList>
            <consortium name="The Broad Institute Genomics Platform"/>
            <consortium name="The Broad Institute Genome Sequencing Center for Infectious Disease"/>
            <person name="Wu L."/>
            <person name="Ma J."/>
        </authorList>
    </citation>
    <scope>NUCLEOTIDE SEQUENCE [LARGE SCALE GENOMIC DNA]</scope>
    <source>
        <strain evidence="2 3">CGMCC 1.15824</strain>
    </source>
</reference>
<accession>A0ABD5QLP9</accession>
<protein>
    <submittedName>
        <fullName evidence="2">IS630 family transposase</fullName>
    </submittedName>
</protein>
<keyword evidence="3" id="KW-1185">Reference proteome</keyword>
<gene>
    <name evidence="2" type="ORF">ACFPFO_23220</name>
</gene>
<proteinExistence type="predicted"/>
<sequence>MELTEEERDTLNGITSHGVHRAQKITRARILLQADDGKSDSAIAESLGCSPSTPWRTRKKFHERDRLEAIERKDPDRTYERKLDGEDEAHLIALATSEPPEGYSQWSLRLLADELVVLEEIDHESISHETIRQVLKKNELQPHRSKQWVIPPGQDTEFVYHMEDVLSLYCEPYDPNRPLVCFDEHPTQLIKHVKQPRPAEPGTVAREDYHYERNGTKNLFLASEPLTGWRALRVKDRRTTEDWVHFIQHLVDQHYPDADCIRVVLDNLNTHNPAAFYEYFEPAEARRLLDKLEFHFTPVHGSWLNMAEIEFNTLQQQCLDRRIPDAATLRQEVAAWKKERNSAETDIDWRF</sequence>
<comment type="caution">
    <text evidence="2">The sequence shown here is derived from an EMBL/GenBank/DDBJ whole genome shotgun (WGS) entry which is preliminary data.</text>
</comment>
<dbReference type="Pfam" id="PF13565">
    <property type="entry name" value="HTH_32"/>
    <property type="match status" value="1"/>
</dbReference>
<evidence type="ECO:0000313" key="2">
    <source>
        <dbReference type="EMBL" id="MFC4990602.1"/>
    </source>
</evidence>
<dbReference type="NCBIfam" id="NF033545">
    <property type="entry name" value="transpos_IS630"/>
    <property type="match status" value="1"/>
</dbReference>
<dbReference type="EMBL" id="JBHSJG010000084">
    <property type="protein sequence ID" value="MFC4990602.1"/>
    <property type="molecule type" value="Genomic_DNA"/>
</dbReference>
<evidence type="ECO:0000259" key="1">
    <source>
        <dbReference type="Pfam" id="PF13358"/>
    </source>
</evidence>
<dbReference type="Proteomes" id="UP001595925">
    <property type="component" value="Unassembled WGS sequence"/>
</dbReference>